<evidence type="ECO:0000256" key="1">
    <source>
        <dbReference type="SAM" id="Phobius"/>
    </source>
</evidence>
<feature type="transmembrane region" description="Helical" evidence="1">
    <location>
        <begin position="21"/>
        <end position="46"/>
    </location>
</feature>
<gene>
    <name evidence="3" type="primary">LOC114852102</name>
</gene>
<accession>A0A6P7M1F6</accession>
<name>A0A6P7M1F6_BETSP</name>
<dbReference type="InterPro" id="IPR008983">
    <property type="entry name" value="Tumour_necrosis_fac-like_dom"/>
</dbReference>
<protein>
    <submittedName>
        <fullName evidence="3">Uncharacterized protein LOC114852102</fullName>
    </submittedName>
</protein>
<dbReference type="KEGG" id="bspl:114852102"/>
<dbReference type="OrthoDB" id="9899228at2759"/>
<dbReference type="Gene3D" id="2.60.120.40">
    <property type="match status" value="1"/>
</dbReference>
<keyword evidence="1" id="KW-0472">Membrane</keyword>
<organism evidence="2 3">
    <name type="scientific">Betta splendens</name>
    <name type="common">Siamese fighting fish</name>
    <dbReference type="NCBI Taxonomy" id="158456"/>
    <lineage>
        <taxon>Eukaryota</taxon>
        <taxon>Metazoa</taxon>
        <taxon>Chordata</taxon>
        <taxon>Craniata</taxon>
        <taxon>Vertebrata</taxon>
        <taxon>Euteleostomi</taxon>
        <taxon>Actinopterygii</taxon>
        <taxon>Neopterygii</taxon>
        <taxon>Teleostei</taxon>
        <taxon>Neoteleostei</taxon>
        <taxon>Acanthomorphata</taxon>
        <taxon>Anabantaria</taxon>
        <taxon>Anabantiformes</taxon>
        <taxon>Anabantoidei</taxon>
        <taxon>Osphronemidae</taxon>
        <taxon>Betta</taxon>
    </lineage>
</organism>
<keyword evidence="1" id="KW-1133">Transmembrane helix</keyword>
<evidence type="ECO:0000313" key="2">
    <source>
        <dbReference type="Proteomes" id="UP000515150"/>
    </source>
</evidence>
<dbReference type="AlphaFoldDB" id="A0A6P7M1F6"/>
<reference evidence="3" key="1">
    <citation type="submission" date="2025-08" db="UniProtKB">
        <authorList>
            <consortium name="RefSeq"/>
        </authorList>
    </citation>
    <scope>IDENTIFICATION</scope>
</reference>
<dbReference type="InParanoid" id="A0A6P7M1F6"/>
<dbReference type="RefSeq" id="XP_029000037.1">
    <property type="nucleotide sequence ID" value="XM_029144204.3"/>
</dbReference>
<keyword evidence="1" id="KW-0812">Transmembrane</keyword>
<keyword evidence="2" id="KW-1185">Reference proteome</keyword>
<sequence length="214" mass="23731">MNTQNAEMDVESLQKRRRGCFLDAFLVGSVMFLFAAVTTLAVVGVMTVKDVESRLKPPSWTSESGPLKLTDVSSSAVFTNFAYLEATTSGLKNATMQWAVQQTSVGHNFQYDRTNHWMMPVQSGNYFMYVNLNFTCTHICPSGDFTIHVGEGVVDKLSCKVHLPKLQDSTAVIKKCWTVSSVASKQKLISHMTVPKEGLDNWSLDMGLGMFLVD</sequence>
<proteinExistence type="predicted"/>
<evidence type="ECO:0000313" key="3">
    <source>
        <dbReference type="RefSeq" id="XP_029000037.1"/>
    </source>
</evidence>
<dbReference type="Proteomes" id="UP000515150">
    <property type="component" value="Chromosome 1"/>
</dbReference>
<dbReference type="GeneID" id="114852102"/>